<dbReference type="EMBL" id="NIBG01000001">
    <property type="protein sequence ID" value="PAB61196.1"/>
    <property type="molecule type" value="Genomic_DNA"/>
</dbReference>
<feature type="transmembrane region" description="Helical" evidence="1">
    <location>
        <begin position="6"/>
        <end position="26"/>
    </location>
</feature>
<proteinExistence type="predicted"/>
<reference evidence="2 3" key="1">
    <citation type="submission" date="2017-06" db="EMBL/GenBank/DDBJ databases">
        <title>Draft genome sequence of anaerobic fermentative bacterium Anaeromicrobium sediminis DY2726D isolated from West Pacific Ocean sediments.</title>
        <authorList>
            <person name="Zeng X."/>
        </authorList>
    </citation>
    <scope>NUCLEOTIDE SEQUENCE [LARGE SCALE GENOMIC DNA]</scope>
    <source>
        <strain evidence="2 3">DY2726D</strain>
    </source>
</reference>
<organism evidence="2 3">
    <name type="scientific">Anaeromicrobium sediminis</name>
    <dbReference type="NCBI Taxonomy" id="1478221"/>
    <lineage>
        <taxon>Bacteria</taxon>
        <taxon>Bacillati</taxon>
        <taxon>Bacillota</taxon>
        <taxon>Clostridia</taxon>
        <taxon>Peptostreptococcales</taxon>
        <taxon>Thermotaleaceae</taxon>
        <taxon>Anaeromicrobium</taxon>
    </lineage>
</organism>
<protein>
    <recommendedName>
        <fullName evidence="4">DUF2953 domain-containing protein</fullName>
    </recommendedName>
</protein>
<gene>
    <name evidence="2" type="ORF">CCE28_01855</name>
</gene>
<keyword evidence="1" id="KW-1133">Transmembrane helix</keyword>
<sequence length="170" mass="20113">MRFFILGGIIFTCLIIILFIPIKIMITFRNNRYDFNVTIKVPFKTIEKSLDIREEIENRWKEESKTKSEVEIENIYYMVKYVVQKTGLDNFIWKTEVGTGDAAYTAIFSGIIIAIKENIKILIKRNLDYKNLIFLTTPSYTKISIDNLLQCNIRVRIIYIIMARIKLKRK</sequence>
<dbReference type="Pfam" id="PF11167">
    <property type="entry name" value="DUF2953"/>
    <property type="match status" value="1"/>
</dbReference>
<evidence type="ECO:0000313" key="2">
    <source>
        <dbReference type="EMBL" id="PAB61196.1"/>
    </source>
</evidence>
<keyword evidence="1" id="KW-0812">Transmembrane</keyword>
<dbReference type="OrthoDB" id="1953500at2"/>
<evidence type="ECO:0000256" key="1">
    <source>
        <dbReference type="SAM" id="Phobius"/>
    </source>
</evidence>
<keyword evidence="3" id="KW-1185">Reference proteome</keyword>
<evidence type="ECO:0000313" key="3">
    <source>
        <dbReference type="Proteomes" id="UP000216024"/>
    </source>
</evidence>
<accession>A0A267MNT2</accession>
<dbReference type="RefSeq" id="WP_095130372.1">
    <property type="nucleotide sequence ID" value="NZ_NIBG01000001.1"/>
</dbReference>
<dbReference type="InterPro" id="IPR021338">
    <property type="entry name" value="DUF2953"/>
</dbReference>
<dbReference type="AlphaFoldDB" id="A0A267MNT2"/>
<name>A0A267MNT2_9FIRM</name>
<evidence type="ECO:0008006" key="4">
    <source>
        <dbReference type="Google" id="ProtNLM"/>
    </source>
</evidence>
<comment type="caution">
    <text evidence="2">The sequence shown here is derived from an EMBL/GenBank/DDBJ whole genome shotgun (WGS) entry which is preliminary data.</text>
</comment>
<keyword evidence="1" id="KW-0472">Membrane</keyword>
<dbReference type="Proteomes" id="UP000216024">
    <property type="component" value="Unassembled WGS sequence"/>
</dbReference>